<evidence type="ECO:0000259" key="4">
    <source>
        <dbReference type="PROSITE" id="PS50887"/>
    </source>
</evidence>
<dbReference type="CDD" id="cd06225">
    <property type="entry name" value="HAMP"/>
    <property type="match status" value="1"/>
</dbReference>
<evidence type="ECO:0000256" key="1">
    <source>
        <dbReference type="SAM" id="Coils"/>
    </source>
</evidence>
<gene>
    <name evidence="5" type="ordered locus">Sden_3061</name>
</gene>
<evidence type="ECO:0000256" key="2">
    <source>
        <dbReference type="SAM" id="Phobius"/>
    </source>
</evidence>
<organism evidence="5 6">
    <name type="scientific">Shewanella denitrificans (strain OS217 / ATCC BAA-1090 / DSM 15013)</name>
    <dbReference type="NCBI Taxonomy" id="318161"/>
    <lineage>
        <taxon>Bacteria</taxon>
        <taxon>Pseudomonadati</taxon>
        <taxon>Pseudomonadota</taxon>
        <taxon>Gammaproteobacteria</taxon>
        <taxon>Alteromonadales</taxon>
        <taxon>Shewanellaceae</taxon>
        <taxon>Shewanella</taxon>
    </lineage>
</organism>
<dbReference type="CDD" id="cd01949">
    <property type="entry name" value="GGDEF"/>
    <property type="match status" value="1"/>
</dbReference>
<keyword evidence="2" id="KW-1133">Transmembrane helix</keyword>
<feature type="domain" description="HAMP" evidence="3">
    <location>
        <begin position="225"/>
        <end position="277"/>
    </location>
</feature>
<dbReference type="Pfam" id="PF00990">
    <property type="entry name" value="GGDEF"/>
    <property type="match status" value="1"/>
</dbReference>
<reference evidence="5 6" key="1">
    <citation type="submission" date="2006-03" db="EMBL/GenBank/DDBJ databases">
        <title>Complete sequence of Shewanella denitrificans OS217.</title>
        <authorList>
            <consortium name="US DOE Joint Genome Institute"/>
            <person name="Copeland A."/>
            <person name="Lucas S."/>
            <person name="Lapidus A."/>
            <person name="Barry K."/>
            <person name="Detter J.C."/>
            <person name="Glavina del Rio T."/>
            <person name="Hammon N."/>
            <person name="Israni S."/>
            <person name="Dalin E."/>
            <person name="Tice H."/>
            <person name="Pitluck S."/>
            <person name="Brettin T."/>
            <person name="Bruce D."/>
            <person name="Han C."/>
            <person name="Tapia R."/>
            <person name="Gilna P."/>
            <person name="Kiss H."/>
            <person name="Schmutz J."/>
            <person name="Larimer F."/>
            <person name="Land M."/>
            <person name="Hauser L."/>
            <person name="Kyrpides N."/>
            <person name="Lykidis A."/>
            <person name="Richardson P."/>
        </authorList>
    </citation>
    <scope>NUCLEOTIDE SEQUENCE [LARGE SCALE GENOMIC DNA]</scope>
    <source>
        <strain evidence="6">OS217 / ATCC BAA-1090 / DSM 15013</strain>
    </source>
</reference>
<sequence length="469" mass="53674">MMIALRLQLIVYLCALLILGISSFLYKAYDYQEFIYNQLNQVMEIQLNIDNLRSQLWLYQEYSDELSLKVLNNRQANLARQLQIPMGWDEKQQRLLNNLNRLNTNTRVLVNTQLPAETALNRSAKLNSNKSARGNTRFSESEYAEYIALEDAHAASNNETFNTKASLLEARYNMITQEMTEDVFSLHHMSIQRAKYIQRNLIYVTGVCLLLMTLLVTVFSYLTLRRFRSAIHSLVTGVKVLAKGDLNSKIEVNNQDEFSCLAQDFNEMKASLKGMTIKKDELKREVEKQTQILTEQQIKLKFLAEHDELTGIFNRRALIKQVDIAIARAIRSNSQAALLFLDLNNFKTINDTLGHGVGDKVIMTIAKRLHDNLRNTDIVGRLGGDEFVVWLDVIAHRQDVINKINQLQALINEPITVEEHELKIGASFGVSLLPTDGNASGLLLRAADTAMYHAKMHSKTDYYFFEDME</sequence>
<dbReference type="EMBL" id="CP000302">
    <property type="protein sequence ID" value="ABE56339.1"/>
    <property type="molecule type" value="Genomic_DNA"/>
</dbReference>
<dbReference type="SMART" id="SM00267">
    <property type="entry name" value="GGDEF"/>
    <property type="match status" value="1"/>
</dbReference>
<feature type="transmembrane region" description="Helical" evidence="2">
    <location>
        <begin position="201"/>
        <end position="224"/>
    </location>
</feature>
<dbReference type="Gene3D" id="3.30.70.270">
    <property type="match status" value="1"/>
</dbReference>
<dbReference type="PROSITE" id="PS50887">
    <property type="entry name" value="GGDEF"/>
    <property type="match status" value="1"/>
</dbReference>
<keyword evidence="2" id="KW-0472">Membrane</keyword>
<dbReference type="HOGENOM" id="CLU_605326_0_0_6"/>
<dbReference type="NCBIfam" id="TIGR00254">
    <property type="entry name" value="GGDEF"/>
    <property type="match status" value="1"/>
</dbReference>
<dbReference type="RefSeq" id="WP_011497485.1">
    <property type="nucleotide sequence ID" value="NC_007954.1"/>
</dbReference>
<evidence type="ECO:0000313" key="5">
    <source>
        <dbReference type="EMBL" id="ABE56339.1"/>
    </source>
</evidence>
<dbReference type="InterPro" id="IPR029787">
    <property type="entry name" value="Nucleotide_cyclase"/>
</dbReference>
<dbReference type="SUPFAM" id="SSF55073">
    <property type="entry name" value="Nucleotide cyclase"/>
    <property type="match status" value="1"/>
</dbReference>
<dbReference type="InterPro" id="IPR003660">
    <property type="entry name" value="HAMP_dom"/>
</dbReference>
<name>Q12JN7_SHEDO</name>
<feature type="coiled-coil region" evidence="1">
    <location>
        <begin position="265"/>
        <end position="299"/>
    </location>
</feature>
<dbReference type="Pfam" id="PF00672">
    <property type="entry name" value="HAMP"/>
    <property type="match status" value="1"/>
</dbReference>
<dbReference type="PROSITE" id="PS50885">
    <property type="entry name" value="HAMP"/>
    <property type="match status" value="1"/>
</dbReference>
<feature type="domain" description="GGDEF" evidence="4">
    <location>
        <begin position="334"/>
        <end position="467"/>
    </location>
</feature>
<dbReference type="KEGG" id="sdn:Sden_3061"/>
<accession>Q12JN7</accession>
<dbReference type="SUPFAM" id="SSF158472">
    <property type="entry name" value="HAMP domain-like"/>
    <property type="match status" value="1"/>
</dbReference>
<keyword evidence="2" id="KW-0812">Transmembrane</keyword>
<dbReference type="GO" id="GO:0016020">
    <property type="term" value="C:membrane"/>
    <property type="evidence" value="ECO:0007669"/>
    <property type="project" value="InterPro"/>
</dbReference>
<protein>
    <submittedName>
        <fullName evidence="5">GGDEF domain</fullName>
    </submittedName>
</protein>
<dbReference type="AlphaFoldDB" id="Q12JN7"/>
<keyword evidence="6" id="KW-1185">Reference proteome</keyword>
<dbReference type="SMART" id="SM00304">
    <property type="entry name" value="HAMP"/>
    <property type="match status" value="1"/>
</dbReference>
<dbReference type="InterPro" id="IPR052163">
    <property type="entry name" value="DGC-Regulatory_Protein"/>
</dbReference>
<evidence type="ECO:0000313" key="6">
    <source>
        <dbReference type="Proteomes" id="UP000001982"/>
    </source>
</evidence>
<dbReference type="GO" id="GO:0007165">
    <property type="term" value="P:signal transduction"/>
    <property type="evidence" value="ECO:0007669"/>
    <property type="project" value="InterPro"/>
</dbReference>
<dbReference type="Gene3D" id="6.10.340.10">
    <property type="match status" value="1"/>
</dbReference>
<dbReference type="STRING" id="318161.Sden_3061"/>
<dbReference type="OrthoDB" id="766410at2"/>
<dbReference type="PANTHER" id="PTHR46663">
    <property type="entry name" value="DIGUANYLATE CYCLASE DGCT-RELATED"/>
    <property type="match status" value="1"/>
</dbReference>
<proteinExistence type="predicted"/>
<evidence type="ECO:0000259" key="3">
    <source>
        <dbReference type="PROSITE" id="PS50885"/>
    </source>
</evidence>
<dbReference type="PANTHER" id="PTHR46663:SF2">
    <property type="entry name" value="GGDEF DOMAIN-CONTAINING PROTEIN"/>
    <property type="match status" value="1"/>
</dbReference>
<keyword evidence="1" id="KW-0175">Coiled coil</keyword>
<dbReference type="InterPro" id="IPR000160">
    <property type="entry name" value="GGDEF_dom"/>
</dbReference>
<dbReference type="Proteomes" id="UP000001982">
    <property type="component" value="Chromosome"/>
</dbReference>
<dbReference type="InterPro" id="IPR043128">
    <property type="entry name" value="Rev_trsase/Diguanyl_cyclase"/>
</dbReference>
<dbReference type="eggNOG" id="COG2199">
    <property type="taxonomic scope" value="Bacteria"/>
</dbReference>